<dbReference type="InterPro" id="IPR049166">
    <property type="entry name" value="GH39_cat"/>
</dbReference>
<feature type="active site" description="Proton donor" evidence="4">
    <location>
        <position position="242"/>
    </location>
</feature>
<dbReference type="InterPro" id="IPR000514">
    <property type="entry name" value="Glyco_hydro_39"/>
</dbReference>
<gene>
    <name evidence="7" type="ORF">CLV57_2454</name>
</gene>
<dbReference type="InterPro" id="IPR051923">
    <property type="entry name" value="Glycosyl_Hydrolase_39"/>
</dbReference>
<dbReference type="Gene3D" id="2.60.40.1500">
    <property type="entry name" value="Glycosyl hydrolase domain, family 39"/>
    <property type="match status" value="1"/>
</dbReference>
<keyword evidence="2" id="KW-0378">Hydrolase</keyword>
<keyword evidence="3" id="KW-0326">Glycosidase</keyword>
<keyword evidence="8" id="KW-1185">Reference proteome</keyword>
<dbReference type="Gene3D" id="3.20.20.80">
    <property type="entry name" value="Glycosidases"/>
    <property type="match status" value="1"/>
</dbReference>
<evidence type="ECO:0000256" key="1">
    <source>
        <dbReference type="ARBA" id="ARBA00008875"/>
    </source>
</evidence>
<keyword evidence="5" id="KW-0812">Transmembrane</keyword>
<comment type="caution">
    <text evidence="7">The sequence shown here is derived from an EMBL/GenBank/DDBJ whole genome shotgun (WGS) entry which is preliminary data.</text>
</comment>
<dbReference type="Proteomes" id="UP000242687">
    <property type="component" value="Unassembled WGS sequence"/>
</dbReference>
<dbReference type="InterPro" id="IPR017853">
    <property type="entry name" value="GH"/>
</dbReference>
<evidence type="ECO:0000256" key="5">
    <source>
        <dbReference type="SAM" id="Phobius"/>
    </source>
</evidence>
<dbReference type="EMBL" id="PGFJ01000002">
    <property type="protein sequence ID" value="PJJ79322.1"/>
    <property type="molecule type" value="Genomic_DNA"/>
</dbReference>
<reference evidence="7 8" key="1">
    <citation type="submission" date="2017-11" db="EMBL/GenBank/DDBJ databases">
        <title>Genomic Encyclopedia of Archaeal and Bacterial Type Strains, Phase II (KMG-II): From Individual Species to Whole Genera.</title>
        <authorList>
            <person name="Goeker M."/>
        </authorList>
    </citation>
    <scope>NUCLEOTIDE SEQUENCE [LARGE SCALE GENOMIC DNA]</scope>
    <source>
        <strain evidence="7 8">DSM 28175</strain>
    </source>
</reference>
<dbReference type="Pfam" id="PF01229">
    <property type="entry name" value="Glyco_hydro_39"/>
    <property type="match status" value="1"/>
</dbReference>
<organism evidence="7 8">
    <name type="scientific">Mucilaginibacter auburnensis</name>
    <dbReference type="NCBI Taxonomy" id="1457233"/>
    <lineage>
        <taxon>Bacteria</taxon>
        <taxon>Pseudomonadati</taxon>
        <taxon>Bacteroidota</taxon>
        <taxon>Sphingobacteriia</taxon>
        <taxon>Sphingobacteriales</taxon>
        <taxon>Sphingobacteriaceae</taxon>
        <taxon>Mucilaginibacter</taxon>
    </lineage>
</organism>
<feature type="transmembrane region" description="Helical" evidence="5">
    <location>
        <begin position="12"/>
        <end position="32"/>
    </location>
</feature>
<dbReference type="SUPFAM" id="SSF51445">
    <property type="entry name" value="(Trans)glycosidases"/>
    <property type="match status" value="1"/>
</dbReference>
<evidence type="ECO:0000256" key="4">
    <source>
        <dbReference type="PIRSR" id="PIRSR600514-1"/>
    </source>
</evidence>
<sequence>MLRKRHTKMCRFFVGLLLCVYFNLTLFIIFGLNQLVPMSILPKVYSALFLFCCLFAKVAFTQAQPATLQVNLNKEVGDMYPMWAWFGYDEPNYTYMKDGKKLLSELAALSPVPVYVRVHSMLVTGDGVAKLKWGSTNAYTEDANGNPIYNWRLVDSIYDTYIKRGIKPFAQIGFMPEALSTHPQPYKHNWTPGGKESIYTGWAYPPKDYNKWAELVYQWVKHSVDRYGKKEVESWYWELWNEPNIEYWKGTPEEFFKLYDYTVDAVKRALPTAKIGGADVAGTGGKGGTKFLTDFLTHCVSGTNYVTGKVGTPIDLVSFHAKGAPTLVNGVVRMNVGTQMRDIQKGFSIVKSFPTLKDLPIMIGESDPEGCAACGMVTSPQNAYRNGTMYPSYTAASFARKYALADQIGINFKGAVTWAFEFEDQPWFYGFRDLATNGVDKPVLNVFRMFGKMSGKRVEVQGNRMYPLKTFVDSSARGPQTDIGGLAAKSAKGATLMVWNYHDMDLQAAAEPVEVTFNGLKTGTVTLTQYLVDATHSNSYEVWKKMGSPQNPTKEQIAALEKAGMLETVGKPQKLNVKKGKLFVNAALARQGVMLLKLDW</sequence>
<evidence type="ECO:0000259" key="6">
    <source>
        <dbReference type="Pfam" id="PF01229"/>
    </source>
</evidence>
<name>A0A2H9VLY5_9SPHI</name>
<evidence type="ECO:0000256" key="3">
    <source>
        <dbReference type="ARBA" id="ARBA00023295"/>
    </source>
</evidence>
<proteinExistence type="inferred from homology"/>
<feature type="domain" description="Glycosyl hydrolases family 39 N-terminal catalytic" evidence="6">
    <location>
        <begin position="136"/>
        <end position="563"/>
    </location>
</feature>
<dbReference type="PANTHER" id="PTHR12631">
    <property type="entry name" value="ALPHA-L-IDURONIDASE"/>
    <property type="match status" value="1"/>
</dbReference>
<evidence type="ECO:0000313" key="7">
    <source>
        <dbReference type="EMBL" id="PJJ79322.1"/>
    </source>
</evidence>
<protein>
    <submittedName>
        <fullName evidence="7">Xylan 1,4-beta-xylosidase</fullName>
    </submittedName>
</protein>
<dbReference type="PANTHER" id="PTHR12631:SF8">
    <property type="entry name" value="ALPHA-L-IDURONIDASE"/>
    <property type="match status" value="1"/>
</dbReference>
<dbReference type="AlphaFoldDB" id="A0A2H9VLY5"/>
<dbReference type="GO" id="GO:0004553">
    <property type="term" value="F:hydrolase activity, hydrolyzing O-glycosyl compounds"/>
    <property type="evidence" value="ECO:0007669"/>
    <property type="project" value="InterPro"/>
</dbReference>
<dbReference type="SUPFAM" id="SSF51011">
    <property type="entry name" value="Glycosyl hydrolase domain"/>
    <property type="match status" value="1"/>
</dbReference>
<accession>A0A2H9VLY5</accession>
<keyword evidence="5" id="KW-0472">Membrane</keyword>
<comment type="similarity">
    <text evidence="1">Belongs to the glycosyl hydrolase 39 family.</text>
</comment>
<evidence type="ECO:0000256" key="2">
    <source>
        <dbReference type="ARBA" id="ARBA00022801"/>
    </source>
</evidence>
<evidence type="ECO:0000313" key="8">
    <source>
        <dbReference type="Proteomes" id="UP000242687"/>
    </source>
</evidence>
<dbReference type="PRINTS" id="PR00745">
    <property type="entry name" value="GLHYDRLASE39"/>
</dbReference>
<dbReference type="GO" id="GO:0005975">
    <property type="term" value="P:carbohydrate metabolic process"/>
    <property type="evidence" value="ECO:0007669"/>
    <property type="project" value="InterPro"/>
</dbReference>
<keyword evidence="5" id="KW-1133">Transmembrane helix</keyword>